<protein>
    <recommendedName>
        <fullName evidence="3">NTP pyrophosphatase, house-cleaning of non-canonical NTPs</fullName>
    </recommendedName>
</protein>
<dbReference type="AlphaFoldDB" id="A0A9D1P6Z2"/>
<accession>A0A9D1P6Z2</accession>
<sequence length="113" mass="13111">MADRDTTVYELKSRVMQLCRDKGWGDNGIQNPQHMAMAMTVEMAEMLEHFQWLEEKDVRALMRGEDPERVALIAEEFADVMIYGLQIMTVLGVDVSEQILRKLDIVRKRPPQC</sequence>
<evidence type="ECO:0008006" key="3">
    <source>
        <dbReference type="Google" id="ProtNLM"/>
    </source>
</evidence>
<organism evidence="1 2">
    <name type="scientific">Candidatus Ornithocaccomicrobium faecavium</name>
    <dbReference type="NCBI Taxonomy" id="2840890"/>
    <lineage>
        <taxon>Bacteria</taxon>
        <taxon>Bacillati</taxon>
        <taxon>Bacillota</taxon>
        <taxon>Clostridia</taxon>
        <taxon>Candidatus Ornithocaccomicrobium</taxon>
    </lineage>
</organism>
<comment type="caution">
    <text evidence="1">The sequence shown here is derived from an EMBL/GenBank/DDBJ whole genome shotgun (WGS) entry which is preliminary data.</text>
</comment>
<dbReference type="Proteomes" id="UP000886884">
    <property type="component" value="Unassembled WGS sequence"/>
</dbReference>
<dbReference type="Gene3D" id="1.10.287.1080">
    <property type="entry name" value="MazG-like"/>
    <property type="match status" value="1"/>
</dbReference>
<reference evidence="1" key="2">
    <citation type="journal article" date="2021" name="PeerJ">
        <title>Extensive microbial diversity within the chicken gut microbiome revealed by metagenomics and culture.</title>
        <authorList>
            <person name="Gilroy R."/>
            <person name="Ravi A."/>
            <person name="Getino M."/>
            <person name="Pursley I."/>
            <person name="Horton D.L."/>
            <person name="Alikhan N.F."/>
            <person name="Baker D."/>
            <person name="Gharbi K."/>
            <person name="Hall N."/>
            <person name="Watson M."/>
            <person name="Adriaenssens E.M."/>
            <person name="Foster-Nyarko E."/>
            <person name="Jarju S."/>
            <person name="Secka A."/>
            <person name="Antonio M."/>
            <person name="Oren A."/>
            <person name="Chaudhuri R.R."/>
            <person name="La Ragione R."/>
            <person name="Hildebrand F."/>
            <person name="Pallen M.J."/>
        </authorList>
    </citation>
    <scope>NUCLEOTIDE SEQUENCE</scope>
    <source>
        <strain evidence="1">CHK183-6373</strain>
    </source>
</reference>
<name>A0A9D1P6Z2_9FIRM</name>
<evidence type="ECO:0000313" key="1">
    <source>
        <dbReference type="EMBL" id="HIV27689.1"/>
    </source>
</evidence>
<dbReference type="PANTHER" id="PTHR46523">
    <property type="entry name" value="DCTP PYROPHOSPHATASE 1"/>
    <property type="match status" value="1"/>
</dbReference>
<gene>
    <name evidence="1" type="ORF">IAA64_06940</name>
</gene>
<evidence type="ECO:0000313" key="2">
    <source>
        <dbReference type="Proteomes" id="UP000886884"/>
    </source>
</evidence>
<dbReference type="InterPro" id="IPR025984">
    <property type="entry name" value="DCTPP"/>
</dbReference>
<dbReference type="GO" id="GO:0009143">
    <property type="term" value="P:nucleoside triphosphate catabolic process"/>
    <property type="evidence" value="ECO:0007669"/>
    <property type="project" value="InterPro"/>
</dbReference>
<dbReference type="EMBL" id="DVOT01000127">
    <property type="protein sequence ID" value="HIV27689.1"/>
    <property type="molecule type" value="Genomic_DNA"/>
</dbReference>
<proteinExistence type="predicted"/>
<dbReference type="GO" id="GO:0047429">
    <property type="term" value="F:nucleoside triphosphate diphosphatase activity"/>
    <property type="evidence" value="ECO:0007669"/>
    <property type="project" value="InterPro"/>
</dbReference>
<dbReference type="Pfam" id="PF12643">
    <property type="entry name" value="MazG-like"/>
    <property type="match status" value="1"/>
</dbReference>
<dbReference type="SUPFAM" id="SSF101386">
    <property type="entry name" value="all-alpha NTP pyrophosphatases"/>
    <property type="match status" value="1"/>
</dbReference>
<reference evidence="1" key="1">
    <citation type="submission" date="2020-10" db="EMBL/GenBank/DDBJ databases">
        <authorList>
            <person name="Gilroy R."/>
        </authorList>
    </citation>
    <scope>NUCLEOTIDE SEQUENCE</scope>
    <source>
        <strain evidence="1">CHK183-6373</strain>
    </source>
</reference>
<dbReference type="PANTHER" id="PTHR46523:SF1">
    <property type="entry name" value="DCTP PYROPHOSPHATASE 1"/>
    <property type="match status" value="1"/>
</dbReference>
<dbReference type="InterPro" id="IPR052555">
    <property type="entry name" value="dCTP_Pyrophosphatase"/>
</dbReference>